<feature type="transmembrane region" description="Helical" evidence="1">
    <location>
        <begin position="234"/>
        <end position="253"/>
    </location>
</feature>
<keyword evidence="1" id="KW-1133">Transmembrane helix</keyword>
<feature type="transmembrane region" description="Helical" evidence="1">
    <location>
        <begin position="115"/>
        <end position="136"/>
    </location>
</feature>
<proteinExistence type="predicted"/>
<feature type="transmembrane region" description="Helical" evidence="1">
    <location>
        <begin position="259"/>
        <end position="280"/>
    </location>
</feature>
<dbReference type="RefSeq" id="WP_116347972.1">
    <property type="nucleotide sequence ID" value="NZ_NFZW01000012.1"/>
</dbReference>
<keyword evidence="1" id="KW-0812">Transmembrane</keyword>
<dbReference type="Proteomes" id="UP000256763">
    <property type="component" value="Unassembled WGS sequence"/>
</dbReference>
<feature type="transmembrane region" description="Helical" evidence="1">
    <location>
        <begin position="292"/>
        <end position="309"/>
    </location>
</feature>
<name>A0A3E0WTQ6_9GAMM</name>
<dbReference type="EMBL" id="NFZW01000012">
    <property type="protein sequence ID" value="RFA35375.1"/>
    <property type="molecule type" value="Genomic_DNA"/>
</dbReference>
<accession>A0A3E0WTQ6</accession>
<organism evidence="2 3">
    <name type="scientific">Alkalilimnicola ehrlichii</name>
    <dbReference type="NCBI Taxonomy" id="351052"/>
    <lineage>
        <taxon>Bacteria</taxon>
        <taxon>Pseudomonadati</taxon>
        <taxon>Pseudomonadota</taxon>
        <taxon>Gammaproteobacteria</taxon>
        <taxon>Chromatiales</taxon>
        <taxon>Ectothiorhodospiraceae</taxon>
        <taxon>Alkalilimnicola</taxon>
    </lineage>
</organism>
<evidence type="ECO:0000313" key="2">
    <source>
        <dbReference type="EMBL" id="RFA35375.1"/>
    </source>
</evidence>
<evidence type="ECO:0000256" key="1">
    <source>
        <dbReference type="SAM" id="Phobius"/>
    </source>
</evidence>
<feature type="transmembrane region" description="Helical" evidence="1">
    <location>
        <begin position="148"/>
        <end position="165"/>
    </location>
</feature>
<gene>
    <name evidence="2" type="ORF">CAL65_12915</name>
</gene>
<reference evidence="3" key="1">
    <citation type="submission" date="2017-05" db="EMBL/GenBank/DDBJ databases">
        <authorList>
            <person name="Sharma S."/>
            <person name="Sidhu C."/>
            <person name="Pinnaka A.K."/>
        </authorList>
    </citation>
    <scope>NUCLEOTIDE SEQUENCE [LARGE SCALE GENOMIC DNA]</scope>
    <source>
        <strain evidence="3">AK93</strain>
    </source>
</reference>
<feature type="transmembrane region" description="Helical" evidence="1">
    <location>
        <begin position="89"/>
        <end position="109"/>
    </location>
</feature>
<dbReference type="AlphaFoldDB" id="A0A3E0WTQ6"/>
<keyword evidence="1" id="KW-0472">Membrane</keyword>
<comment type="caution">
    <text evidence="2">The sequence shown here is derived from an EMBL/GenBank/DDBJ whole genome shotgun (WGS) entry which is preliminary data.</text>
</comment>
<feature type="transmembrane region" description="Helical" evidence="1">
    <location>
        <begin position="337"/>
        <end position="357"/>
    </location>
</feature>
<evidence type="ECO:0000313" key="3">
    <source>
        <dbReference type="Proteomes" id="UP000256763"/>
    </source>
</evidence>
<protein>
    <submittedName>
        <fullName evidence="2">Uncharacterized protein</fullName>
    </submittedName>
</protein>
<sequence>MLIRLAVKLGLIGGCLFGLPLLGAWLDGQTVAVYLRFPPSLPTPDPTPFSWPRFILIALFVALATAPFLVAMWRTPRQPRPAAQRSMPWWGWVGLALMAISWLLAWTRFPWMQAYQAYTFTPIWLGYILFINGLCVRRDGSSFLTRQPWLFLGLFPVSALFWWFFEYLNRFVVNWYYIAAEEPSAVAYLVAGSLPFSTVLPAVLSTRDWLTGFPRLYAGVAHGIRIPEGLPRSAAWLGLLGAGAGLIALPLWPGLLYPLVWLAPLLLVIVVQALLGERHLLSPLASGDWRPIWLAAVAALACGFLWELWNWHSLARWEYAVPYVHRFEIFEMPLLGYAGYLPFGLQCVAAASLFFGARRDILYGPISDERQPPRNDKRPRQ</sequence>
<feature type="transmembrane region" description="Helical" evidence="1">
    <location>
        <begin position="185"/>
        <end position="205"/>
    </location>
</feature>
<feature type="transmembrane region" description="Helical" evidence="1">
    <location>
        <begin position="50"/>
        <end position="69"/>
    </location>
</feature>
<keyword evidence="3" id="KW-1185">Reference proteome</keyword>